<reference evidence="3" key="1">
    <citation type="submission" date="2018-08" db="EMBL/GenBank/DDBJ databases">
        <authorList>
            <person name="Im W.T."/>
        </authorList>
    </citation>
    <scope>NUCLEOTIDE SEQUENCE [LARGE SCALE GENOMIC DNA]</scope>
    <source>
        <strain evidence="3">LA-28</strain>
    </source>
</reference>
<feature type="domain" description="TadE-like" evidence="1">
    <location>
        <begin position="121"/>
        <end position="162"/>
    </location>
</feature>
<dbReference type="AlphaFoldDB" id="A0A371XKI9"/>
<evidence type="ECO:0000313" key="2">
    <source>
        <dbReference type="EMBL" id="RFC69564.1"/>
    </source>
</evidence>
<proteinExistence type="predicted"/>
<comment type="caution">
    <text evidence="2">The sequence shown here is derived from an EMBL/GenBank/DDBJ whole genome shotgun (WGS) entry which is preliminary data.</text>
</comment>
<evidence type="ECO:0000259" key="1">
    <source>
        <dbReference type="Pfam" id="PF07811"/>
    </source>
</evidence>
<dbReference type="InterPro" id="IPR012495">
    <property type="entry name" value="TadE-like_dom"/>
</dbReference>
<name>A0A371XKI9_9HYPH</name>
<gene>
    <name evidence="2" type="ORF">DY251_02230</name>
</gene>
<dbReference type="Pfam" id="PF07811">
    <property type="entry name" value="TadE"/>
    <property type="match status" value="1"/>
</dbReference>
<dbReference type="EMBL" id="QURN01000001">
    <property type="protein sequence ID" value="RFC69564.1"/>
    <property type="molecule type" value="Genomic_DNA"/>
</dbReference>
<organism evidence="2 3">
    <name type="scientific">Mesorhizobium denitrificans</name>
    <dbReference type="NCBI Taxonomy" id="2294114"/>
    <lineage>
        <taxon>Bacteria</taxon>
        <taxon>Pseudomonadati</taxon>
        <taxon>Pseudomonadota</taxon>
        <taxon>Alphaproteobacteria</taxon>
        <taxon>Hyphomicrobiales</taxon>
        <taxon>Phyllobacteriaceae</taxon>
        <taxon>Mesorhizobium</taxon>
    </lineage>
</organism>
<evidence type="ECO:0000313" key="3">
    <source>
        <dbReference type="Proteomes" id="UP000262379"/>
    </source>
</evidence>
<keyword evidence="3" id="KW-1185">Reference proteome</keyword>
<sequence>MPRSARRFAHLCDISGCRQSGRYRASQRCCVGNEWRWRRAAEGTNRRGRRKANVAHLLLLAADDEFAKRIHGYRRKRSYSAGSNANLAKRSLLRRAMNTRTPMATKNGNSLFKRFGLDHSGAAAVEFAILIPLLLCMYFGSMEVMQAIETNRKLNRTTAQIADLVSQNMNLDKAGIDAIMQIAQASMMPYDRSTPDVKITAVKMSNDAVPTSTVLWKRNRVNGAFSSAGSSNTAVAVPATFREKGQVVIMVETTLPYNLMMTWDGQHASSYGVAGFFNGIPMKKTYYFRPRVGGTVNCSDC</sequence>
<protein>
    <submittedName>
        <fullName evidence="2">Pilus assembly protein</fullName>
    </submittedName>
</protein>
<accession>A0A371XKI9</accession>
<dbReference type="Proteomes" id="UP000262379">
    <property type="component" value="Unassembled WGS sequence"/>
</dbReference>